<accession>A0A6P7IST9</accession>
<dbReference type="GeneID" id="114440498"/>
<evidence type="ECO:0000313" key="3">
    <source>
        <dbReference type="Proteomes" id="UP000515145"/>
    </source>
</evidence>
<keyword evidence="3" id="KW-1185">Reference proteome</keyword>
<reference evidence="4" key="1">
    <citation type="submission" date="2025-08" db="UniProtKB">
        <authorList>
            <consortium name="RefSeq"/>
        </authorList>
    </citation>
    <scope>IDENTIFICATION</scope>
</reference>
<evidence type="ECO:0000256" key="1">
    <source>
        <dbReference type="SAM" id="Coils"/>
    </source>
</evidence>
<dbReference type="PANTHER" id="PTHR15225:SF1">
    <property type="entry name" value="INTERFERON-INDUCED 35 KDA PROTEIN"/>
    <property type="match status" value="1"/>
</dbReference>
<dbReference type="GO" id="GO:0005634">
    <property type="term" value="C:nucleus"/>
    <property type="evidence" value="ECO:0007669"/>
    <property type="project" value="TreeGrafter"/>
</dbReference>
<name>A0A6P7IST9_9TELE</name>
<dbReference type="RefSeq" id="XP_028268768.1">
    <property type="nucleotide sequence ID" value="XM_028412967.1"/>
</dbReference>
<dbReference type="InterPro" id="IPR012677">
    <property type="entry name" value="Nucleotide-bd_a/b_plait_sf"/>
</dbReference>
<evidence type="ECO:0000313" key="4">
    <source>
        <dbReference type="RefSeq" id="XP_028268768.1"/>
    </source>
</evidence>
<dbReference type="InParanoid" id="A0A6P7IST9"/>
<feature type="domain" description="NID" evidence="2">
    <location>
        <begin position="162"/>
        <end position="249"/>
    </location>
</feature>
<sequence length="376" mass="42251">MSSDEDFSLMEPLQAGDPLDEIKKLIDNYKKKHEQLLEEQKELVACRDMQQGLAAQFKDRAVKLAQKLKEEERSYIERLTDSETQLNQLRQEESDLKEKIQMIKAVLQEEEAQKKLLKEQTEVFTAVPEKKVVFLGSTGSADTAQAFEMEANIIYPMEGGTALITFEEEVVATQILAKKLHQVKLGGECSITVEARPVHLMLPKAVEINTDVCPHRILISNLPNMDIHTMLYELEIHFSKSRNGGGEVDTCDLLPDSGNVVLKFVEDSYAKGLAEKELHEVKLQGAKHTVRVTPFLNGKISHFKAESMPCPQTVLLTGIPNVMEPETLQDELEIHFQKFGNGGGEIEAILYNPVGQDMSAVFKDISSKPEEVEEQM</sequence>
<gene>
    <name evidence="4" type="primary">ifi35</name>
</gene>
<feature type="domain" description="NID" evidence="2">
    <location>
        <begin position="260"/>
        <end position="348"/>
    </location>
</feature>
<evidence type="ECO:0000259" key="2">
    <source>
        <dbReference type="Pfam" id="PF07292"/>
    </source>
</evidence>
<protein>
    <submittedName>
        <fullName evidence="4">Interferon-induced 35 kDa protein isoform X1</fullName>
    </submittedName>
</protein>
<dbReference type="OrthoDB" id="9936051at2759"/>
<dbReference type="Proteomes" id="UP000515145">
    <property type="component" value="Chromosome 8"/>
</dbReference>
<dbReference type="Gene3D" id="3.30.70.330">
    <property type="match status" value="1"/>
</dbReference>
<dbReference type="CTD" id="3430"/>
<dbReference type="AlphaFoldDB" id="A0A6P7IST9"/>
<dbReference type="InterPro" id="IPR009909">
    <property type="entry name" value="Nmi/IFP35_dom"/>
</dbReference>
<dbReference type="PANTHER" id="PTHR15225">
    <property type="entry name" value="INTERFERON-INDUCED PROTEIN 35/NMI N-MYC/STAT INTERACTING PROTEIN"/>
    <property type="match status" value="1"/>
</dbReference>
<feature type="coiled-coil region" evidence="1">
    <location>
        <begin position="19"/>
        <end position="120"/>
    </location>
</feature>
<proteinExistence type="predicted"/>
<keyword evidence="1" id="KW-0175">Coiled coil</keyword>
<organism evidence="3 4">
    <name type="scientific">Parambassis ranga</name>
    <name type="common">Indian glassy fish</name>
    <dbReference type="NCBI Taxonomy" id="210632"/>
    <lineage>
        <taxon>Eukaryota</taxon>
        <taxon>Metazoa</taxon>
        <taxon>Chordata</taxon>
        <taxon>Craniata</taxon>
        <taxon>Vertebrata</taxon>
        <taxon>Euteleostomi</taxon>
        <taxon>Actinopterygii</taxon>
        <taxon>Neopterygii</taxon>
        <taxon>Teleostei</taxon>
        <taxon>Neoteleostei</taxon>
        <taxon>Acanthomorphata</taxon>
        <taxon>Ovalentaria</taxon>
        <taxon>Ambassidae</taxon>
        <taxon>Parambassis</taxon>
    </lineage>
</organism>
<dbReference type="Pfam" id="PF07292">
    <property type="entry name" value="NID"/>
    <property type="match status" value="2"/>
</dbReference>